<dbReference type="RefSeq" id="WP_245423485.1">
    <property type="nucleotide sequence ID" value="NZ_OBQD01000006.1"/>
</dbReference>
<dbReference type="AlphaFoldDB" id="A0A285UDQ5"/>
<name>A0A285UDQ5_9HYPH</name>
<evidence type="ECO:0008006" key="3">
    <source>
        <dbReference type="Google" id="ProtNLM"/>
    </source>
</evidence>
<sequence>MNAPDFMSLEKLRLADRPLIVCDVDEVVLEYLTPFTAFLRSRDHDLLPRSFRLHGNIVERGTGSVALDAVVDALQEEFFAAQEHWQTPAALAVETLMALGRDADIVFLTAMPPRHAEARRRLLQRIGLTFPMVATEAAKGPVVHALHGGRPLPVAFIDDIHYNHRSVGESVPDALLVRLMANQVFLAMAPDPGERVCCATCWNEADRLIRAHFQGVRRS</sequence>
<dbReference type="Proteomes" id="UP000219167">
    <property type="component" value="Unassembled WGS sequence"/>
</dbReference>
<evidence type="ECO:0000313" key="1">
    <source>
        <dbReference type="EMBL" id="SOC39528.1"/>
    </source>
</evidence>
<reference evidence="1 2" key="1">
    <citation type="submission" date="2017-08" db="EMBL/GenBank/DDBJ databases">
        <authorList>
            <person name="de Groot N.N."/>
        </authorList>
    </citation>
    <scope>NUCLEOTIDE SEQUENCE [LARGE SCALE GENOMIC DNA]</scope>
    <source>
        <strain evidence="1 2">JC85</strain>
    </source>
</reference>
<organism evidence="1 2">
    <name type="scientific">Rhizobium subbaraonis</name>
    <dbReference type="NCBI Taxonomy" id="908946"/>
    <lineage>
        <taxon>Bacteria</taxon>
        <taxon>Pseudomonadati</taxon>
        <taxon>Pseudomonadota</taxon>
        <taxon>Alphaproteobacteria</taxon>
        <taxon>Hyphomicrobiales</taxon>
        <taxon>Rhizobiaceae</taxon>
        <taxon>Rhizobium/Agrobacterium group</taxon>
        <taxon>Rhizobium</taxon>
    </lineage>
</organism>
<accession>A0A285UDQ5</accession>
<dbReference type="EMBL" id="OBQD01000006">
    <property type="protein sequence ID" value="SOC39528.1"/>
    <property type="molecule type" value="Genomic_DNA"/>
</dbReference>
<keyword evidence="2" id="KW-1185">Reference proteome</keyword>
<evidence type="ECO:0000313" key="2">
    <source>
        <dbReference type="Proteomes" id="UP000219167"/>
    </source>
</evidence>
<proteinExistence type="predicted"/>
<gene>
    <name evidence="1" type="ORF">SAMN05892877_10645</name>
</gene>
<protein>
    <recommendedName>
        <fullName evidence="3">FMN phosphatase YigB (HAD superfamily)</fullName>
    </recommendedName>
</protein>